<dbReference type="Pfam" id="PF00005">
    <property type="entry name" value="ABC_tran"/>
    <property type="match status" value="1"/>
</dbReference>
<dbReference type="PANTHER" id="PTHR24220:SF689">
    <property type="entry name" value="LIPOPROTEIN-RELEASING SYSTEM ATP-BINDING PROTEIN LOLD"/>
    <property type="match status" value="1"/>
</dbReference>
<name>A0A4Y6Q184_PERCE</name>
<dbReference type="Proteomes" id="UP000315995">
    <property type="component" value="Chromosome"/>
</dbReference>
<dbReference type="InterPro" id="IPR015854">
    <property type="entry name" value="ABC_transpr_LolD-like"/>
</dbReference>
<keyword evidence="2" id="KW-0813">Transport</keyword>
<keyword evidence="8" id="KW-1185">Reference proteome</keyword>
<gene>
    <name evidence="7" type="ORF">FIV42_27400</name>
</gene>
<keyword evidence="3" id="KW-0547">Nucleotide-binding</keyword>
<dbReference type="PROSITE" id="PS50893">
    <property type="entry name" value="ABC_TRANSPORTER_2"/>
    <property type="match status" value="1"/>
</dbReference>
<dbReference type="PANTHER" id="PTHR24220">
    <property type="entry name" value="IMPORT ATP-BINDING PROTEIN"/>
    <property type="match status" value="1"/>
</dbReference>
<dbReference type="InterPro" id="IPR017911">
    <property type="entry name" value="MacB-like_ATP-bd"/>
</dbReference>
<feature type="domain" description="ABC transporter" evidence="6">
    <location>
        <begin position="9"/>
        <end position="249"/>
    </location>
</feature>
<dbReference type="GO" id="GO:0005524">
    <property type="term" value="F:ATP binding"/>
    <property type="evidence" value="ECO:0007669"/>
    <property type="project" value="UniProtKB-KW"/>
</dbReference>
<evidence type="ECO:0000256" key="3">
    <source>
        <dbReference type="ARBA" id="ARBA00022741"/>
    </source>
</evidence>
<dbReference type="CDD" id="cd03255">
    <property type="entry name" value="ABC_MJ0796_LolCDE_FtsE"/>
    <property type="match status" value="1"/>
</dbReference>
<dbReference type="PROSITE" id="PS00211">
    <property type="entry name" value="ABC_TRANSPORTER_1"/>
    <property type="match status" value="1"/>
</dbReference>
<dbReference type="AlphaFoldDB" id="A0A4Y6Q184"/>
<dbReference type="GO" id="GO:0098796">
    <property type="term" value="C:membrane protein complex"/>
    <property type="evidence" value="ECO:0007669"/>
    <property type="project" value="UniProtKB-ARBA"/>
</dbReference>
<accession>A0A4Y6Q184</accession>
<proteinExistence type="inferred from homology"/>
<dbReference type="GO" id="GO:0016887">
    <property type="term" value="F:ATP hydrolysis activity"/>
    <property type="evidence" value="ECO:0007669"/>
    <property type="project" value="InterPro"/>
</dbReference>
<comment type="similarity">
    <text evidence="1">Belongs to the ABC transporter superfamily.</text>
</comment>
<dbReference type="InterPro" id="IPR003439">
    <property type="entry name" value="ABC_transporter-like_ATP-bd"/>
</dbReference>
<sequence length="272" mass="29997">MTDERKVLIESEGLTKRFLHRGKTLSVLEDMDFKIYAGDQIAVMGPSGAGKSTLLQLIGTLDEPTAGRLLFDGVDLFAKSSSQLAEFRNREVGFVFQFHHLLPEFTALENVALPGLIARMPRAEAEDRAEELLTKVGLKERLHHQPGELSGGEQQRVAIARALFMKPRLLLADEPTGNLDLKTGAGIHAVLRELNEETGVTVIVVTHDPRLAEEMPIKLVLDDGRLLPFEAGDDTVGDRIPEELLHVESSNPKQLRARAKEGDEVADRMLNG</sequence>
<dbReference type="FunFam" id="3.40.50.300:FF:000032">
    <property type="entry name" value="Export ABC transporter ATP-binding protein"/>
    <property type="match status" value="1"/>
</dbReference>
<feature type="region of interest" description="Disordered" evidence="5">
    <location>
        <begin position="252"/>
        <end position="272"/>
    </location>
</feature>
<dbReference type="SUPFAM" id="SSF52540">
    <property type="entry name" value="P-loop containing nucleoside triphosphate hydrolases"/>
    <property type="match status" value="1"/>
</dbReference>
<evidence type="ECO:0000256" key="2">
    <source>
        <dbReference type="ARBA" id="ARBA00022448"/>
    </source>
</evidence>
<dbReference type="InterPro" id="IPR003593">
    <property type="entry name" value="AAA+_ATPase"/>
</dbReference>
<evidence type="ECO:0000313" key="7">
    <source>
        <dbReference type="EMBL" id="QDG54336.1"/>
    </source>
</evidence>
<dbReference type="GO" id="GO:0022857">
    <property type="term" value="F:transmembrane transporter activity"/>
    <property type="evidence" value="ECO:0007669"/>
    <property type="project" value="TreeGrafter"/>
</dbReference>
<feature type="compositionally biased region" description="Basic and acidic residues" evidence="5">
    <location>
        <begin position="258"/>
        <end position="272"/>
    </location>
</feature>
<evidence type="ECO:0000256" key="5">
    <source>
        <dbReference type="SAM" id="MobiDB-lite"/>
    </source>
</evidence>
<dbReference type="GO" id="GO:0044874">
    <property type="term" value="P:lipoprotein localization to outer membrane"/>
    <property type="evidence" value="ECO:0007669"/>
    <property type="project" value="TreeGrafter"/>
</dbReference>
<keyword evidence="4 7" id="KW-0067">ATP-binding</keyword>
<dbReference type="GO" id="GO:0005886">
    <property type="term" value="C:plasma membrane"/>
    <property type="evidence" value="ECO:0007669"/>
    <property type="project" value="TreeGrafter"/>
</dbReference>
<evidence type="ECO:0000256" key="1">
    <source>
        <dbReference type="ARBA" id="ARBA00005417"/>
    </source>
</evidence>
<evidence type="ECO:0000259" key="6">
    <source>
        <dbReference type="PROSITE" id="PS50893"/>
    </source>
</evidence>
<reference evidence="7 8" key="1">
    <citation type="submission" date="2019-06" db="EMBL/GenBank/DDBJ databases">
        <title>Persicimonas caeni gen. nov., sp. nov., a predatory bacterium isolated from solar saltern.</title>
        <authorList>
            <person name="Wang S."/>
        </authorList>
    </citation>
    <scope>NUCLEOTIDE SEQUENCE [LARGE SCALE GENOMIC DNA]</scope>
    <source>
        <strain evidence="7 8">YN101</strain>
    </source>
</reference>
<dbReference type="Gene3D" id="3.40.50.300">
    <property type="entry name" value="P-loop containing nucleotide triphosphate hydrolases"/>
    <property type="match status" value="1"/>
</dbReference>
<dbReference type="GO" id="GO:0089705">
    <property type="term" value="P:protein localization to outer membrane"/>
    <property type="evidence" value="ECO:0007669"/>
    <property type="project" value="TreeGrafter"/>
</dbReference>
<evidence type="ECO:0000256" key="4">
    <source>
        <dbReference type="ARBA" id="ARBA00022840"/>
    </source>
</evidence>
<dbReference type="EMBL" id="CP041186">
    <property type="protein sequence ID" value="QDG54336.1"/>
    <property type="molecule type" value="Genomic_DNA"/>
</dbReference>
<organism evidence="7 8">
    <name type="scientific">Persicimonas caeni</name>
    <dbReference type="NCBI Taxonomy" id="2292766"/>
    <lineage>
        <taxon>Bacteria</taxon>
        <taxon>Deltaproteobacteria</taxon>
        <taxon>Bradymonadales</taxon>
        <taxon>Bradymonadaceae</taxon>
        <taxon>Persicimonas</taxon>
    </lineage>
</organism>
<protein>
    <submittedName>
        <fullName evidence="7">ABC transporter ATP-binding protein</fullName>
    </submittedName>
</protein>
<dbReference type="SMART" id="SM00382">
    <property type="entry name" value="AAA"/>
    <property type="match status" value="1"/>
</dbReference>
<dbReference type="OrthoDB" id="9809450at2"/>
<evidence type="ECO:0000313" key="8">
    <source>
        <dbReference type="Proteomes" id="UP000315995"/>
    </source>
</evidence>
<dbReference type="InterPro" id="IPR017871">
    <property type="entry name" value="ABC_transporter-like_CS"/>
</dbReference>
<dbReference type="InterPro" id="IPR027417">
    <property type="entry name" value="P-loop_NTPase"/>
</dbReference>
<accession>A0A5B8YFK2</accession>